<dbReference type="InterPro" id="IPR013094">
    <property type="entry name" value="AB_hydrolase_3"/>
</dbReference>
<sequence>MTENRPVELTEKVATLRREARERALARPRHPFVGTVRDETREGVGLRRYVPRDHDAEVAVVFLHGGYGLFGDLELQDASCRRVATALATPVVSVDYRLAPEGTLAEAADDALVALALLAAEGVGNVALFGDSAGGAVAVAAAHRAHGTPLAPAWLALTNPNLDLTLASFDPDRPGGPDAALSAESFRAWTRVEDLADAPRLDLDASRLPPTFLAVGDQDALLPEARTLAAACARDDVRCELVEVPGASHGFLGGDAAPGVLAGLRAFVRDV</sequence>
<evidence type="ECO:0000259" key="2">
    <source>
        <dbReference type="Pfam" id="PF07859"/>
    </source>
</evidence>
<dbReference type="AlphaFoldDB" id="A0A1Y0HVV7"/>
<evidence type="ECO:0000313" key="3">
    <source>
        <dbReference type="EMBL" id="ARU51293.1"/>
    </source>
</evidence>
<organism evidence="3 4">
    <name type="scientific">Cellulosimicrobium cellulans</name>
    <name type="common">Arthrobacter luteus</name>
    <dbReference type="NCBI Taxonomy" id="1710"/>
    <lineage>
        <taxon>Bacteria</taxon>
        <taxon>Bacillati</taxon>
        <taxon>Actinomycetota</taxon>
        <taxon>Actinomycetes</taxon>
        <taxon>Micrococcales</taxon>
        <taxon>Promicromonosporaceae</taxon>
        <taxon>Cellulosimicrobium</taxon>
    </lineage>
</organism>
<dbReference type="Pfam" id="PF07859">
    <property type="entry name" value="Abhydrolase_3"/>
    <property type="match status" value="1"/>
</dbReference>
<dbReference type="EMBL" id="CP021383">
    <property type="protein sequence ID" value="ARU51293.1"/>
    <property type="molecule type" value="Genomic_DNA"/>
</dbReference>
<dbReference type="Gene3D" id="3.40.50.1820">
    <property type="entry name" value="alpha/beta hydrolase"/>
    <property type="match status" value="1"/>
</dbReference>
<dbReference type="InterPro" id="IPR029058">
    <property type="entry name" value="AB_hydrolase_fold"/>
</dbReference>
<proteinExistence type="predicted"/>
<dbReference type="InterPro" id="IPR050300">
    <property type="entry name" value="GDXG_lipolytic_enzyme"/>
</dbReference>
<evidence type="ECO:0000313" key="4">
    <source>
        <dbReference type="Proteomes" id="UP000196228"/>
    </source>
</evidence>
<dbReference type="KEGG" id="cceu:CBR64_07125"/>
<name>A0A1Y0HVV7_CELCE</name>
<dbReference type="GO" id="GO:0016787">
    <property type="term" value="F:hydrolase activity"/>
    <property type="evidence" value="ECO:0007669"/>
    <property type="project" value="UniProtKB-KW"/>
</dbReference>
<reference evidence="3 4" key="1">
    <citation type="submission" date="2017-05" db="EMBL/GenBank/DDBJ databases">
        <authorList>
            <person name="Song R."/>
            <person name="Chenine A.L."/>
            <person name="Ruprecht R.M."/>
        </authorList>
    </citation>
    <scope>NUCLEOTIDE SEQUENCE [LARGE SCALE GENOMIC DNA]</scope>
    <source>
        <strain evidence="3 4">PSBB019</strain>
    </source>
</reference>
<dbReference type="SUPFAM" id="SSF53474">
    <property type="entry name" value="alpha/beta-Hydrolases"/>
    <property type="match status" value="1"/>
</dbReference>
<feature type="domain" description="Alpha/beta hydrolase fold-3" evidence="2">
    <location>
        <begin position="60"/>
        <end position="252"/>
    </location>
</feature>
<dbReference type="Proteomes" id="UP000196228">
    <property type="component" value="Chromosome"/>
</dbReference>
<accession>A0A1Y0HVV7</accession>
<protein>
    <recommendedName>
        <fullName evidence="2">Alpha/beta hydrolase fold-3 domain-containing protein</fullName>
    </recommendedName>
</protein>
<evidence type="ECO:0000256" key="1">
    <source>
        <dbReference type="ARBA" id="ARBA00022801"/>
    </source>
</evidence>
<dbReference type="PANTHER" id="PTHR48081">
    <property type="entry name" value="AB HYDROLASE SUPERFAMILY PROTEIN C4A8.06C"/>
    <property type="match status" value="1"/>
</dbReference>
<gene>
    <name evidence="3" type="ORF">CBR64_07125</name>
</gene>
<keyword evidence="1" id="KW-0378">Hydrolase</keyword>